<comment type="caution">
    <text evidence="2">The sequence shown here is derived from an EMBL/GenBank/DDBJ whole genome shotgun (WGS) entry which is preliminary data.</text>
</comment>
<dbReference type="OrthoDB" id="5956991at2"/>
<reference evidence="2 3" key="1">
    <citation type="submission" date="2019-12" db="EMBL/GenBank/DDBJ databases">
        <title>Genomic-based taxomic classification of the family Erythrobacteraceae.</title>
        <authorList>
            <person name="Xu L."/>
        </authorList>
    </citation>
    <scope>NUCLEOTIDE SEQUENCE [LARGE SCALE GENOMIC DNA]</scope>
    <source>
        <strain evidence="2 3">SW-109</strain>
    </source>
</reference>
<feature type="signal peptide" evidence="1">
    <location>
        <begin position="1"/>
        <end position="24"/>
    </location>
</feature>
<gene>
    <name evidence="2" type="ORF">GRI43_09610</name>
</gene>
<keyword evidence="1" id="KW-0732">Signal</keyword>
<sequence length="135" mass="14701">MRAFKTIIAAAAIAAAGTSVAALADDHAEPTKGEAKLAKMLEGRVAGEPESCIPTFPRVRLTVIDGTALVYKRGNTLWVNIPSNAKYIDDRDTLVTRNTNTRLCKTDIMRTVDSRSGHPRGTINLTDFIPYRKAD</sequence>
<dbReference type="EMBL" id="WTYP01000002">
    <property type="protein sequence ID" value="MXP47635.1"/>
    <property type="molecule type" value="Genomic_DNA"/>
</dbReference>
<dbReference type="AlphaFoldDB" id="A0A6I4V1P5"/>
<name>A0A6I4V1P5_9SPHN</name>
<protein>
    <submittedName>
        <fullName evidence="2">Uncharacterized protein</fullName>
    </submittedName>
</protein>
<keyword evidence="3" id="KW-1185">Reference proteome</keyword>
<accession>A0A6I4V1P5</accession>
<evidence type="ECO:0000313" key="2">
    <source>
        <dbReference type="EMBL" id="MXP47635.1"/>
    </source>
</evidence>
<organism evidence="2 3">
    <name type="scientific">Pontixanthobacter luteolus</name>
    <dbReference type="NCBI Taxonomy" id="295089"/>
    <lineage>
        <taxon>Bacteria</taxon>
        <taxon>Pseudomonadati</taxon>
        <taxon>Pseudomonadota</taxon>
        <taxon>Alphaproteobacteria</taxon>
        <taxon>Sphingomonadales</taxon>
        <taxon>Erythrobacteraceae</taxon>
        <taxon>Pontixanthobacter</taxon>
    </lineage>
</organism>
<evidence type="ECO:0000256" key="1">
    <source>
        <dbReference type="SAM" id="SignalP"/>
    </source>
</evidence>
<dbReference type="RefSeq" id="WP_160730908.1">
    <property type="nucleotide sequence ID" value="NZ_WTYP01000002.1"/>
</dbReference>
<feature type="chain" id="PRO_5026015806" evidence="1">
    <location>
        <begin position="25"/>
        <end position="135"/>
    </location>
</feature>
<evidence type="ECO:0000313" key="3">
    <source>
        <dbReference type="Proteomes" id="UP000471435"/>
    </source>
</evidence>
<dbReference type="Proteomes" id="UP000471435">
    <property type="component" value="Unassembled WGS sequence"/>
</dbReference>
<proteinExistence type="predicted"/>